<dbReference type="Gene3D" id="1.10.260.40">
    <property type="entry name" value="lambda repressor-like DNA-binding domains"/>
    <property type="match status" value="1"/>
</dbReference>
<feature type="domain" description="HTH lacI-type" evidence="4">
    <location>
        <begin position="2"/>
        <end position="56"/>
    </location>
</feature>
<keyword evidence="3" id="KW-0804">Transcription</keyword>
<dbReference type="Gene3D" id="3.40.50.2300">
    <property type="match status" value="2"/>
</dbReference>
<evidence type="ECO:0000313" key="6">
    <source>
        <dbReference type="Proteomes" id="UP000515960"/>
    </source>
</evidence>
<organism evidence="5 6">
    <name type="scientific">Oscillibacter hominis</name>
    <dbReference type="NCBI Taxonomy" id="2763056"/>
    <lineage>
        <taxon>Bacteria</taxon>
        <taxon>Bacillati</taxon>
        <taxon>Bacillota</taxon>
        <taxon>Clostridia</taxon>
        <taxon>Eubacteriales</taxon>
        <taxon>Oscillospiraceae</taxon>
        <taxon>Oscillibacter</taxon>
    </lineage>
</organism>
<keyword evidence="2 5" id="KW-0238">DNA-binding</keyword>
<dbReference type="InterPro" id="IPR046335">
    <property type="entry name" value="LacI/GalR-like_sensor"/>
</dbReference>
<dbReference type="InterPro" id="IPR000843">
    <property type="entry name" value="HTH_LacI"/>
</dbReference>
<dbReference type="RefSeq" id="WP_187334167.1">
    <property type="nucleotide sequence ID" value="NZ_CP060490.1"/>
</dbReference>
<keyword evidence="1" id="KW-0805">Transcription regulation</keyword>
<dbReference type="EMBL" id="CP060490">
    <property type="protein sequence ID" value="QNL45739.1"/>
    <property type="molecule type" value="Genomic_DNA"/>
</dbReference>
<dbReference type="KEGG" id="ohi:H8790_07020"/>
<dbReference type="GO" id="GO:0003700">
    <property type="term" value="F:DNA-binding transcription factor activity"/>
    <property type="evidence" value="ECO:0007669"/>
    <property type="project" value="TreeGrafter"/>
</dbReference>
<dbReference type="CDD" id="cd01392">
    <property type="entry name" value="HTH_LacI"/>
    <property type="match status" value="1"/>
</dbReference>
<dbReference type="SUPFAM" id="SSF53822">
    <property type="entry name" value="Periplasmic binding protein-like I"/>
    <property type="match status" value="1"/>
</dbReference>
<proteinExistence type="predicted"/>
<dbReference type="PANTHER" id="PTHR30146">
    <property type="entry name" value="LACI-RELATED TRANSCRIPTIONAL REPRESSOR"/>
    <property type="match status" value="1"/>
</dbReference>
<evidence type="ECO:0000256" key="3">
    <source>
        <dbReference type="ARBA" id="ARBA00023163"/>
    </source>
</evidence>
<dbReference type="PANTHER" id="PTHR30146:SF109">
    <property type="entry name" value="HTH-TYPE TRANSCRIPTIONAL REGULATOR GALS"/>
    <property type="match status" value="1"/>
</dbReference>
<dbReference type="CDD" id="cd06267">
    <property type="entry name" value="PBP1_LacI_sugar_binding-like"/>
    <property type="match status" value="1"/>
</dbReference>
<dbReference type="PROSITE" id="PS50932">
    <property type="entry name" value="HTH_LACI_2"/>
    <property type="match status" value="1"/>
</dbReference>
<gene>
    <name evidence="5" type="ORF">H8790_07020</name>
</gene>
<dbReference type="SMART" id="SM00354">
    <property type="entry name" value="HTH_LACI"/>
    <property type="match status" value="1"/>
</dbReference>
<dbReference type="AlphaFoldDB" id="A0A7G9B858"/>
<dbReference type="GO" id="GO:0000976">
    <property type="term" value="F:transcription cis-regulatory region binding"/>
    <property type="evidence" value="ECO:0007669"/>
    <property type="project" value="TreeGrafter"/>
</dbReference>
<keyword evidence="6" id="KW-1185">Reference proteome</keyword>
<protein>
    <submittedName>
        <fullName evidence="5">LacI family DNA-binding transcriptional regulator</fullName>
    </submittedName>
</protein>
<evidence type="ECO:0000256" key="2">
    <source>
        <dbReference type="ARBA" id="ARBA00023125"/>
    </source>
</evidence>
<dbReference type="Proteomes" id="UP000515960">
    <property type="component" value="Chromosome"/>
</dbReference>
<dbReference type="Pfam" id="PF00356">
    <property type="entry name" value="LacI"/>
    <property type="match status" value="1"/>
</dbReference>
<sequence>MAGIREIAEMTGLSVATVSHVINNTRQVSKRSRELVEKAIEEIGYKPNRAARMLRTQQSKTMAMIIPRVRPGMSTNVFFMDVLSGAKDYLQTKGYNMIVSTYTEEEGEGTDELRDLEVLKQQWVDGILIVPNKKKQTLFADVMESGIPFVVLDRLVTDIPSPCVCSDNVSAARKAVKLLYNSGKRRIGYIGGSPDSFTGHDRYQGYCDGLAECGLTLDETLVSLSQKHTVRSGSEGADQLLEHHADAIFVANDVKAVGVLKALNQRGVRVPEDVGVIGFDDYEWMEISSPPLTTIRQNPYLMGQEGARLLLRHIEDPNCAERIVLDTEIVRRRSHGKEE</sequence>
<reference evidence="5 6" key="1">
    <citation type="submission" date="2020-08" db="EMBL/GenBank/DDBJ databases">
        <authorList>
            <person name="Liu C."/>
            <person name="Sun Q."/>
        </authorList>
    </citation>
    <scope>NUCLEOTIDE SEQUENCE [LARGE SCALE GENOMIC DNA]</scope>
    <source>
        <strain evidence="5 6">NSJ-62</strain>
    </source>
</reference>
<evidence type="ECO:0000313" key="5">
    <source>
        <dbReference type="EMBL" id="QNL45739.1"/>
    </source>
</evidence>
<dbReference type="SUPFAM" id="SSF47413">
    <property type="entry name" value="lambda repressor-like DNA-binding domains"/>
    <property type="match status" value="1"/>
</dbReference>
<dbReference type="InterPro" id="IPR010982">
    <property type="entry name" value="Lambda_DNA-bd_dom_sf"/>
</dbReference>
<name>A0A7G9B858_9FIRM</name>
<dbReference type="Pfam" id="PF13377">
    <property type="entry name" value="Peripla_BP_3"/>
    <property type="match status" value="1"/>
</dbReference>
<evidence type="ECO:0000256" key="1">
    <source>
        <dbReference type="ARBA" id="ARBA00023015"/>
    </source>
</evidence>
<evidence type="ECO:0000259" key="4">
    <source>
        <dbReference type="PROSITE" id="PS50932"/>
    </source>
</evidence>
<dbReference type="InterPro" id="IPR028082">
    <property type="entry name" value="Peripla_BP_I"/>
</dbReference>
<accession>A0A7G9B858</accession>